<comment type="caution">
    <text evidence="1">The sequence shown here is derived from an EMBL/GenBank/DDBJ whole genome shotgun (WGS) entry which is preliminary data.</text>
</comment>
<name>A0ACB8RMP6_9AGAM</name>
<reference evidence="1" key="1">
    <citation type="submission" date="2021-02" db="EMBL/GenBank/DDBJ databases">
        <authorList>
            <consortium name="DOE Joint Genome Institute"/>
            <person name="Ahrendt S."/>
            <person name="Looney B.P."/>
            <person name="Miyauchi S."/>
            <person name="Morin E."/>
            <person name="Drula E."/>
            <person name="Courty P.E."/>
            <person name="Chicoki N."/>
            <person name="Fauchery L."/>
            <person name="Kohler A."/>
            <person name="Kuo A."/>
            <person name="Labutti K."/>
            <person name="Pangilinan J."/>
            <person name="Lipzen A."/>
            <person name="Riley R."/>
            <person name="Andreopoulos W."/>
            <person name="He G."/>
            <person name="Johnson J."/>
            <person name="Barry K.W."/>
            <person name="Grigoriev I.V."/>
            <person name="Nagy L."/>
            <person name="Hibbett D."/>
            <person name="Henrissat B."/>
            <person name="Matheny P.B."/>
            <person name="Labbe J."/>
            <person name="Martin F."/>
        </authorList>
    </citation>
    <scope>NUCLEOTIDE SEQUENCE</scope>
    <source>
        <strain evidence="1">FP105234-sp</strain>
    </source>
</reference>
<dbReference type="Proteomes" id="UP000814033">
    <property type="component" value="Unassembled WGS sequence"/>
</dbReference>
<proteinExistence type="predicted"/>
<evidence type="ECO:0000313" key="2">
    <source>
        <dbReference type="Proteomes" id="UP000814033"/>
    </source>
</evidence>
<gene>
    <name evidence="1" type="ORF">FA95DRAFT_186581</name>
</gene>
<dbReference type="EMBL" id="MU275966">
    <property type="protein sequence ID" value="KAI0044961.1"/>
    <property type="molecule type" value="Genomic_DNA"/>
</dbReference>
<accession>A0ACB8RMP6</accession>
<protein>
    <submittedName>
        <fullName evidence="1">Uncharacterized protein</fullName>
    </submittedName>
</protein>
<sequence>MQQQLLLHCKRSPGDREKHSKQVTNLRSCYTCKVMDLHTLVRGRSASSAVVPEETEVSTARNIDWPAVHLGCYTLVSWHQELEAFLPATFHSRPHGWRLISISDGSGCVSGEGVTGFGGRRGTDCTCLIVGITGRCPSRYCPPFNISKAFIFNGPGRAEIIDAAGLASNPISS</sequence>
<keyword evidence="2" id="KW-1185">Reference proteome</keyword>
<organism evidence="1 2">
    <name type="scientific">Auriscalpium vulgare</name>
    <dbReference type="NCBI Taxonomy" id="40419"/>
    <lineage>
        <taxon>Eukaryota</taxon>
        <taxon>Fungi</taxon>
        <taxon>Dikarya</taxon>
        <taxon>Basidiomycota</taxon>
        <taxon>Agaricomycotina</taxon>
        <taxon>Agaricomycetes</taxon>
        <taxon>Russulales</taxon>
        <taxon>Auriscalpiaceae</taxon>
        <taxon>Auriscalpium</taxon>
    </lineage>
</organism>
<reference evidence="1" key="2">
    <citation type="journal article" date="2022" name="New Phytol.">
        <title>Evolutionary transition to the ectomycorrhizal habit in the genomes of a hyperdiverse lineage of mushroom-forming fungi.</title>
        <authorList>
            <person name="Looney B."/>
            <person name="Miyauchi S."/>
            <person name="Morin E."/>
            <person name="Drula E."/>
            <person name="Courty P.E."/>
            <person name="Kohler A."/>
            <person name="Kuo A."/>
            <person name="LaButti K."/>
            <person name="Pangilinan J."/>
            <person name="Lipzen A."/>
            <person name="Riley R."/>
            <person name="Andreopoulos W."/>
            <person name="He G."/>
            <person name="Johnson J."/>
            <person name="Nolan M."/>
            <person name="Tritt A."/>
            <person name="Barry K.W."/>
            <person name="Grigoriev I.V."/>
            <person name="Nagy L.G."/>
            <person name="Hibbett D."/>
            <person name="Henrissat B."/>
            <person name="Matheny P.B."/>
            <person name="Labbe J."/>
            <person name="Martin F.M."/>
        </authorList>
    </citation>
    <scope>NUCLEOTIDE SEQUENCE</scope>
    <source>
        <strain evidence="1">FP105234-sp</strain>
    </source>
</reference>
<evidence type="ECO:0000313" key="1">
    <source>
        <dbReference type="EMBL" id="KAI0044961.1"/>
    </source>
</evidence>